<evidence type="ECO:0000313" key="2">
    <source>
        <dbReference type="EnsemblMetazoa" id="G24001.2:cds"/>
    </source>
</evidence>
<keyword evidence="3" id="KW-1185">Reference proteome</keyword>
<reference evidence="2" key="1">
    <citation type="submission" date="2022-08" db="UniProtKB">
        <authorList>
            <consortium name="EnsemblMetazoa"/>
        </authorList>
    </citation>
    <scope>IDENTIFICATION</scope>
    <source>
        <strain evidence="2">05x7-T-G4-1.051#20</strain>
    </source>
</reference>
<dbReference type="Proteomes" id="UP000005408">
    <property type="component" value="Unassembled WGS sequence"/>
</dbReference>
<evidence type="ECO:0000256" key="1">
    <source>
        <dbReference type="SAM" id="MobiDB-lite"/>
    </source>
</evidence>
<organism evidence="2 3">
    <name type="scientific">Magallana gigas</name>
    <name type="common">Pacific oyster</name>
    <name type="synonym">Crassostrea gigas</name>
    <dbReference type="NCBI Taxonomy" id="29159"/>
    <lineage>
        <taxon>Eukaryota</taxon>
        <taxon>Metazoa</taxon>
        <taxon>Spiralia</taxon>
        <taxon>Lophotrochozoa</taxon>
        <taxon>Mollusca</taxon>
        <taxon>Bivalvia</taxon>
        <taxon>Autobranchia</taxon>
        <taxon>Pteriomorphia</taxon>
        <taxon>Ostreida</taxon>
        <taxon>Ostreoidea</taxon>
        <taxon>Ostreidae</taxon>
        <taxon>Magallana</taxon>
    </lineage>
</organism>
<feature type="compositionally biased region" description="Low complexity" evidence="1">
    <location>
        <begin position="187"/>
        <end position="196"/>
    </location>
</feature>
<protein>
    <submittedName>
        <fullName evidence="2">Uncharacterized protein</fullName>
    </submittedName>
</protein>
<evidence type="ECO:0000313" key="3">
    <source>
        <dbReference type="Proteomes" id="UP000005408"/>
    </source>
</evidence>
<feature type="region of interest" description="Disordered" evidence="1">
    <location>
        <begin position="187"/>
        <end position="220"/>
    </location>
</feature>
<accession>A0A8W8KPB1</accession>
<sequence>ALRCQRGDHADPSGEYEIDEIILGILKYIFTAKIKKNLFLAARQDQVEANIENINLVQEQANEETSDNMNDLYDDLRSSKMLDIYSNVTKKNNLATCSTKNVIPNRDHCNSNEFIIESVLMYSNSNEEINAKDESVPNYEQFQLPCQYSILSLKRNLDPSAAELYGKTEYNNADAYDLVNVYENSGSSYSSNSQSEMETRGTIIKTENEIDEHNDDAYSA</sequence>
<name>A0A8W8KPB1_MAGGI</name>
<proteinExistence type="predicted"/>
<dbReference type="AlphaFoldDB" id="A0A8W8KPB1"/>
<dbReference type="EnsemblMetazoa" id="G24001.2">
    <property type="protein sequence ID" value="G24001.2:cds"/>
    <property type="gene ID" value="G24001"/>
</dbReference>